<comment type="caution">
    <text evidence="1">The sequence shown here is derived from an EMBL/GenBank/DDBJ whole genome shotgun (WGS) entry which is preliminary data.</text>
</comment>
<sequence length="82" mass="9394">MNGAFDFRSPLAEVLEELVDLVHPDPSVVTPCMPSATWPWVCLRFPACPRRCTWSGWSSSWDRKRSCSRRLWEGNPLSSPPF</sequence>
<reference evidence="1 2" key="1">
    <citation type="submission" date="2021-06" db="EMBL/GenBank/DDBJ databases">
        <title>Caerostris extrusa draft genome.</title>
        <authorList>
            <person name="Kono N."/>
            <person name="Arakawa K."/>
        </authorList>
    </citation>
    <scope>NUCLEOTIDE SEQUENCE [LARGE SCALE GENOMIC DNA]</scope>
</reference>
<gene>
    <name evidence="1" type="ORF">CEXT_735041</name>
</gene>
<dbReference type="Proteomes" id="UP001054945">
    <property type="component" value="Unassembled WGS sequence"/>
</dbReference>
<accession>A0AAV4MKF7</accession>
<proteinExistence type="predicted"/>
<evidence type="ECO:0000313" key="1">
    <source>
        <dbReference type="EMBL" id="GIX72805.1"/>
    </source>
</evidence>
<dbReference type="AlphaFoldDB" id="A0AAV4MKF7"/>
<keyword evidence="2" id="KW-1185">Reference proteome</keyword>
<evidence type="ECO:0000313" key="2">
    <source>
        <dbReference type="Proteomes" id="UP001054945"/>
    </source>
</evidence>
<name>A0AAV4MKF7_CAEEX</name>
<dbReference type="EMBL" id="BPLR01019877">
    <property type="protein sequence ID" value="GIX72805.1"/>
    <property type="molecule type" value="Genomic_DNA"/>
</dbReference>
<organism evidence="1 2">
    <name type="scientific">Caerostris extrusa</name>
    <name type="common">Bark spider</name>
    <name type="synonym">Caerostris bankana</name>
    <dbReference type="NCBI Taxonomy" id="172846"/>
    <lineage>
        <taxon>Eukaryota</taxon>
        <taxon>Metazoa</taxon>
        <taxon>Ecdysozoa</taxon>
        <taxon>Arthropoda</taxon>
        <taxon>Chelicerata</taxon>
        <taxon>Arachnida</taxon>
        <taxon>Araneae</taxon>
        <taxon>Araneomorphae</taxon>
        <taxon>Entelegynae</taxon>
        <taxon>Araneoidea</taxon>
        <taxon>Araneidae</taxon>
        <taxon>Caerostris</taxon>
    </lineage>
</organism>
<protein>
    <submittedName>
        <fullName evidence="1">Uncharacterized protein</fullName>
    </submittedName>
</protein>